<reference evidence="1 2" key="1">
    <citation type="journal article" date="2015" name="Genome Announc.">
        <title>Expanding the biotechnology potential of lactobacilli through comparative genomics of 213 strains and associated genera.</title>
        <authorList>
            <person name="Sun Z."/>
            <person name="Harris H.M."/>
            <person name="McCann A."/>
            <person name="Guo C."/>
            <person name="Argimon S."/>
            <person name="Zhang W."/>
            <person name="Yang X."/>
            <person name="Jeffery I.B."/>
            <person name="Cooney J.C."/>
            <person name="Kagawa T.F."/>
            <person name="Liu W."/>
            <person name="Song Y."/>
            <person name="Salvetti E."/>
            <person name="Wrobel A."/>
            <person name="Rasinkangas P."/>
            <person name="Parkhill J."/>
            <person name="Rea M.C."/>
            <person name="O'Sullivan O."/>
            <person name="Ritari J."/>
            <person name="Douillard F.P."/>
            <person name="Paul Ross R."/>
            <person name="Yang R."/>
            <person name="Briner A.E."/>
            <person name="Felis G.E."/>
            <person name="de Vos W.M."/>
            <person name="Barrangou R."/>
            <person name="Klaenhammer T.R."/>
            <person name="Caufield P.W."/>
            <person name="Cui Y."/>
            <person name="Zhang H."/>
            <person name="O'Toole P.W."/>
        </authorList>
    </citation>
    <scope>NUCLEOTIDE SEQUENCE [LARGE SCALE GENOMIC DNA]</scope>
    <source>
        <strain evidence="1 2">DSM 20605</strain>
    </source>
</reference>
<dbReference type="PATRIC" id="fig|1133569.4.peg.1575"/>
<dbReference type="EMBL" id="AYYX01000041">
    <property type="protein sequence ID" value="KRM87023.1"/>
    <property type="molecule type" value="Genomic_DNA"/>
</dbReference>
<evidence type="ECO:0000313" key="2">
    <source>
        <dbReference type="Proteomes" id="UP000051576"/>
    </source>
</evidence>
<organism evidence="1 2">
    <name type="scientific">Liquorilactobacillus vini DSM 20605</name>
    <dbReference type="NCBI Taxonomy" id="1133569"/>
    <lineage>
        <taxon>Bacteria</taxon>
        <taxon>Bacillati</taxon>
        <taxon>Bacillota</taxon>
        <taxon>Bacilli</taxon>
        <taxon>Lactobacillales</taxon>
        <taxon>Lactobacillaceae</taxon>
        <taxon>Liquorilactobacillus</taxon>
    </lineage>
</organism>
<keyword evidence="2" id="KW-1185">Reference proteome</keyword>
<gene>
    <name evidence="1" type="ORF">FD21_GL001437</name>
</gene>
<dbReference type="Proteomes" id="UP000051576">
    <property type="component" value="Unassembled WGS sequence"/>
</dbReference>
<evidence type="ECO:0000313" key="1">
    <source>
        <dbReference type="EMBL" id="KRM87023.1"/>
    </source>
</evidence>
<comment type="caution">
    <text evidence="1">The sequence shown here is derived from an EMBL/GenBank/DDBJ whole genome shotgun (WGS) entry which is preliminary data.</text>
</comment>
<proteinExistence type="predicted"/>
<dbReference type="AlphaFoldDB" id="A0A0R2C579"/>
<protein>
    <submittedName>
        <fullName evidence="1">Uncharacterized protein</fullName>
    </submittedName>
</protein>
<sequence length="91" mass="10599">MLFPAITFLMIFASASYLQILWYQQRMSSYQSQLDHNQAVILRNIAIANSIKKNQIMKFAQQKVEFQGTKYRITLENGRQITLNSPLNLSE</sequence>
<dbReference type="STRING" id="1133569.FD21_GL001437"/>
<name>A0A0R2C579_9LACO</name>
<accession>A0A0R2C579</accession>